<organism evidence="1 2">
    <name type="scientific">Anabaena azotica FACHB-119</name>
    <dbReference type="NCBI Taxonomy" id="947527"/>
    <lineage>
        <taxon>Bacteria</taxon>
        <taxon>Bacillati</taxon>
        <taxon>Cyanobacteriota</taxon>
        <taxon>Cyanophyceae</taxon>
        <taxon>Nostocales</taxon>
        <taxon>Nostocaceae</taxon>
        <taxon>Anabaena</taxon>
        <taxon>Anabaena azotica</taxon>
    </lineage>
</organism>
<evidence type="ECO:0000313" key="2">
    <source>
        <dbReference type="Proteomes" id="UP000661112"/>
    </source>
</evidence>
<dbReference type="RefSeq" id="WP_190466930.1">
    <property type="nucleotide sequence ID" value="NZ_JACJSG010000003.1"/>
</dbReference>
<evidence type="ECO:0000313" key="1">
    <source>
        <dbReference type="EMBL" id="MBD2499665.1"/>
    </source>
</evidence>
<dbReference type="Proteomes" id="UP000661112">
    <property type="component" value="Unassembled WGS sequence"/>
</dbReference>
<proteinExistence type="predicted"/>
<comment type="caution">
    <text evidence="1">The sequence shown here is derived from an EMBL/GenBank/DDBJ whole genome shotgun (WGS) entry which is preliminary data.</text>
</comment>
<name>A0ABR8CXL8_9NOST</name>
<gene>
    <name evidence="1" type="ORF">H6G83_03360</name>
</gene>
<reference evidence="1 2" key="1">
    <citation type="journal article" date="2020" name="ISME J.">
        <title>Comparative genomics reveals insights into cyanobacterial evolution and habitat adaptation.</title>
        <authorList>
            <person name="Chen M.Y."/>
            <person name="Teng W.K."/>
            <person name="Zhao L."/>
            <person name="Hu C.X."/>
            <person name="Zhou Y.K."/>
            <person name="Han B.P."/>
            <person name="Song L.R."/>
            <person name="Shu W.S."/>
        </authorList>
    </citation>
    <scope>NUCLEOTIDE SEQUENCE [LARGE SCALE GENOMIC DNA]</scope>
    <source>
        <strain evidence="1 2">FACHB-119</strain>
    </source>
</reference>
<protein>
    <submittedName>
        <fullName evidence="1">Uncharacterized protein</fullName>
    </submittedName>
</protein>
<dbReference type="EMBL" id="JACJSG010000003">
    <property type="protein sequence ID" value="MBD2499665.1"/>
    <property type="molecule type" value="Genomic_DNA"/>
</dbReference>
<sequence>MTNDYGLTTIYCRIDSVVKAHSKSKAGYYSPVSISRLALISSEIPVSVDKCVQETQAANFLANDFTIRQKLLLGVLALLRGLGKT</sequence>
<keyword evidence="2" id="KW-1185">Reference proteome</keyword>
<accession>A0ABR8CXL8</accession>